<dbReference type="CDD" id="cd07377">
    <property type="entry name" value="WHTH_GntR"/>
    <property type="match status" value="1"/>
</dbReference>
<proteinExistence type="predicted"/>
<keyword evidence="6" id="KW-1185">Reference proteome</keyword>
<dbReference type="EMBL" id="JTDK01000014">
    <property type="protein sequence ID" value="KHK96656.1"/>
    <property type="molecule type" value="Genomic_DNA"/>
</dbReference>
<evidence type="ECO:0000259" key="4">
    <source>
        <dbReference type="PROSITE" id="PS50949"/>
    </source>
</evidence>
<dbReference type="Gene3D" id="1.10.10.10">
    <property type="entry name" value="Winged helix-like DNA-binding domain superfamily/Winged helix DNA-binding domain"/>
    <property type="match status" value="1"/>
</dbReference>
<sequence>MRVTVYQRIASAIEEGILPPQSLVPSENQLSELLGVSRTVVREALMLLAEDGLVVTRRGIGRFVSDTKPQAGIERAIPLDRLLADPAARDITVVRLETHLDHADATFASPQLGVPAGTRVLTVESVLSLGGRPVAYLLEHLPYAEEGPTELRALVERLLPEAQARSTDAPETTVLNALLEAFPRDLKPTSVRLAPARLGSSRAQLLDAGANDPALILTQIMSRGETPWYLAKCALTERVGAVSLAQTVA</sequence>
<dbReference type="SUPFAM" id="SSF46785">
    <property type="entry name" value="Winged helix' DNA-binding domain"/>
    <property type="match status" value="1"/>
</dbReference>
<feature type="domain" description="HTH gntR-type" evidence="4">
    <location>
        <begin position="1"/>
        <end position="67"/>
    </location>
</feature>
<name>A0A0B2A0V9_9MICO</name>
<organism evidence="5 6">
    <name type="scientific">Microbacterium mangrovi</name>
    <dbReference type="NCBI Taxonomy" id="1348253"/>
    <lineage>
        <taxon>Bacteria</taxon>
        <taxon>Bacillati</taxon>
        <taxon>Actinomycetota</taxon>
        <taxon>Actinomycetes</taxon>
        <taxon>Micrococcales</taxon>
        <taxon>Microbacteriaceae</taxon>
        <taxon>Microbacterium</taxon>
    </lineage>
</organism>
<dbReference type="SMART" id="SM00345">
    <property type="entry name" value="HTH_GNTR"/>
    <property type="match status" value="1"/>
</dbReference>
<evidence type="ECO:0000256" key="1">
    <source>
        <dbReference type="ARBA" id="ARBA00023015"/>
    </source>
</evidence>
<dbReference type="Pfam" id="PF00392">
    <property type="entry name" value="GntR"/>
    <property type="match status" value="1"/>
</dbReference>
<keyword evidence="3" id="KW-0804">Transcription</keyword>
<dbReference type="SUPFAM" id="SSF64288">
    <property type="entry name" value="Chorismate lyase-like"/>
    <property type="match status" value="1"/>
</dbReference>
<dbReference type="AlphaFoldDB" id="A0A0B2A0V9"/>
<evidence type="ECO:0000256" key="2">
    <source>
        <dbReference type="ARBA" id="ARBA00023125"/>
    </source>
</evidence>
<dbReference type="Gene3D" id="3.40.1410.10">
    <property type="entry name" value="Chorismate lyase-like"/>
    <property type="match status" value="1"/>
</dbReference>
<dbReference type="GO" id="GO:0003700">
    <property type="term" value="F:DNA-binding transcription factor activity"/>
    <property type="evidence" value="ECO:0007669"/>
    <property type="project" value="InterPro"/>
</dbReference>
<reference evidence="5 6" key="1">
    <citation type="submission" date="2014-11" db="EMBL/GenBank/DDBJ databases">
        <title>Genome sequence of Microbacterium mangrovi MUSC 115(T).</title>
        <authorList>
            <person name="Lee L.-H."/>
        </authorList>
    </citation>
    <scope>NUCLEOTIDE SEQUENCE [LARGE SCALE GENOMIC DNA]</scope>
    <source>
        <strain evidence="5 6">MUSC 115</strain>
    </source>
</reference>
<dbReference type="PRINTS" id="PR00035">
    <property type="entry name" value="HTHGNTR"/>
</dbReference>
<evidence type="ECO:0000313" key="6">
    <source>
        <dbReference type="Proteomes" id="UP000031030"/>
    </source>
</evidence>
<keyword evidence="1" id="KW-0805">Transcription regulation</keyword>
<dbReference type="InterPro" id="IPR028978">
    <property type="entry name" value="Chorismate_lyase_/UTRA_dom_sf"/>
</dbReference>
<dbReference type="GO" id="GO:0003677">
    <property type="term" value="F:DNA binding"/>
    <property type="evidence" value="ECO:0007669"/>
    <property type="project" value="UniProtKB-KW"/>
</dbReference>
<dbReference type="InterPro" id="IPR000524">
    <property type="entry name" value="Tscrpt_reg_HTH_GntR"/>
</dbReference>
<dbReference type="GO" id="GO:0045892">
    <property type="term" value="P:negative regulation of DNA-templated transcription"/>
    <property type="evidence" value="ECO:0007669"/>
    <property type="project" value="TreeGrafter"/>
</dbReference>
<protein>
    <recommendedName>
        <fullName evidence="4">HTH gntR-type domain-containing protein</fullName>
    </recommendedName>
</protein>
<accession>A0A0B2A0V9</accession>
<dbReference type="PROSITE" id="PS50949">
    <property type="entry name" value="HTH_GNTR"/>
    <property type="match status" value="1"/>
</dbReference>
<evidence type="ECO:0000256" key="3">
    <source>
        <dbReference type="ARBA" id="ARBA00023163"/>
    </source>
</evidence>
<keyword evidence="2" id="KW-0238">DNA-binding</keyword>
<dbReference type="STRING" id="1348253.LK09_14750"/>
<dbReference type="InterPro" id="IPR036390">
    <property type="entry name" value="WH_DNA-bd_sf"/>
</dbReference>
<dbReference type="PANTHER" id="PTHR44846:SF17">
    <property type="entry name" value="GNTR-FAMILY TRANSCRIPTIONAL REGULATOR"/>
    <property type="match status" value="1"/>
</dbReference>
<dbReference type="Proteomes" id="UP000031030">
    <property type="component" value="Unassembled WGS sequence"/>
</dbReference>
<dbReference type="PANTHER" id="PTHR44846">
    <property type="entry name" value="MANNOSYL-D-GLYCERATE TRANSPORT/METABOLISM SYSTEM REPRESSOR MNGR-RELATED"/>
    <property type="match status" value="1"/>
</dbReference>
<dbReference type="InterPro" id="IPR050679">
    <property type="entry name" value="Bact_HTH_transcr_reg"/>
</dbReference>
<dbReference type="InterPro" id="IPR036388">
    <property type="entry name" value="WH-like_DNA-bd_sf"/>
</dbReference>
<evidence type="ECO:0000313" key="5">
    <source>
        <dbReference type="EMBL" id="KHK96656.1"/>
    </source>
</evidence>
<gene>
    <name evidence="5" type="ORF">LK09_14750</name>
</gene>
<comment type="caution">
    <text evidence="5">The sequence shown here is derived from an EMBL/GenBank/DDBJ whole genome shotgun (WGS) entry which is preliminary data.</text>
</comment>